<reference evidence="3 4" key="1">
    <citation type="submission" date="2021-03" db="EMBL/GenBank/DDBJ databases">
        <title>Thermosipho ferrireducens sp.nov., an anaerobic thermophilic iron-reducing bacterium isolated from a deep-sea hydrothermal sulfide deposits.</title>
        <authorList>
            <person name="Zeng X."/>
            <person name="Chen Y."/>
            <person name="Shao Z."/>
        </authorList>
    </citation>
    <scope>NUCLEOTIDE SEQUENCE [LARGE SCALE GENOMIC DNA]</scope>
    <source>
        <strain evidence="3 4">JL129W03</strain>
    </source>
</reference>
<accession>A0ABX7S846</accession>
<keyword evidence="4" id="KW-1185">Reference proteome</keyword>
<keyword evidence="2" id="KW-0812">Transmembrane</keyword>
<protein>
    <recommendedName>
        <fullName evidence="5">Flagellar motor switch protein FliG middle domain-containing protein</fullName>
    </recommendedName>
</protein>
<organism evidence="3 4">
    <name type="scientific">Thermosipho ferrireducens</name>
    <dbReference type="NCBI Taxonomy" id="2571116"/>
    <lineage>
        <taxon>Bacteria</taxon>
        <taxon>Thermotogati</taxon>
        <taxon>Thermotogota</taxon>
        <taxon>Thermotogae</taxon>
        <taxon>Thermotogales</taxon>
        <taxon>Fervidobacteriaceae</taxon>
        <taxon>Thermosipho</taxon>
    </lineage>
</organism>
<dbReference type="Gene3D" id="1.10.220.30">
    <property type="match status" value="1"/>
</dbReference>
<feature type="coiled-coil region" evidence="1">
    <location>
        <begin position="83"/>
        <end position="124"/>
    </location>
</feature>
<keyword evidence="2" id="KW-1133">Transmembrane helix</keyword>
<gene>
    <name evidence="3" type="ORF">JYK00_04470</name>
</gene>
<keyword evidence="2" id="KW-0472">Membrane</keyword>
<name>A0ABX7S846_9BACT</name>
<evidence type="ECO:0000313" key="3">
    <source>
        <dbReference type="EMBL" id="QTA38767.1"/>
    </source>
</evidence>
<sequence>MAKKPIIGKIIAFIIVILIFLNLFSISYFNFEIKRVYNSDAKIFQYWRSYVSYIFSKIPLLNKFIKYEPLKVLKPQDYFSTTLSQYKENFQKILEEARNTLNEAKIQEEKNQKMYSLLKAIEDEWKDKKIQEELQKVQKLTQPNKIDSLVEVFSNGDAQKLIPLMNSNEITPETLAVVFDKLSPELRSDMLQALASVNPTKAAQTANLMGSITEIKKELDDKISQLEERIRNLYELEKSIVSLEGFDKSIRYFISNLSENELIDLIFFFKDKPYIAYYIISKTSPQTGSRILQIIKEKDEKLFAEIISRSGNQ</sequence>
<evidence type="ECO:0000313" key="4">
    <source>
        <dbReference type="Proteomes" id="UP000671862"/>
    </source>
</evidence>
<dbReference type="Proteomes" id="UP000671862">
    <property type="component" value="Chromosome"/>
</dbReference>
<dbReference type="EMBL" id="CP071446">
    <property type="protein sequence ID" value="QTA38767.1"/>
    <property type="molecule type" value="Genomic_DNA"/>
</dbReference>
<evidence type="ECO:0000256" key="1">
    <source>
        <dbReference type="SAM" id="Coils"/>
    </source>
</evidence>
<feature type="coiled-coil region" evidence="1">
    <location>
        <begin position="209"/>
        <end position="236"/>
    </location>
</feature>
<dbReference type="RefSeq" id="WP_207567484.1">
    <property type="nucleotide sequence ID" value="NZ_CP071446.1"/>
</dbReference>
<proteinExistence type="predicted"/>
<feature type="transmembrane region" description="Helical" evidence="2">
    <location>
        <begin position="6"/>
        <end position="29"/>
    </location>
</feature>
<evidence type="ECO:0000256" key="2">
    <source>
        <dbReference type="SAM" id="Phobius"/>
    </source>
</evidence>
<keyword evidence="1" id="KW-0175">Coiled coil</keyword>
<evidence type="ECO:0008006" key="5">
    <source>
        <dbReference type="Google" id="ProtNLM"/>
    </source>
</evidence>